<dbReference type="GO" id="GO:0042562">
    <property type="term" value="F:hormone binding"/>
    <property type="evidence" value="ECO:0007669"/>
    <property type="project" value="TreeGrafter"/>
</dbReference>
<dbReference type="GO" id="GO:0006898">
    <property type="term" value="P:receptor-mediated endocytosis"/>
    <property type="evidence" value="ECO:0007669"/>
    <property type="project" value="TreeGrafter"/>
</dbReference>
<protein>
    <recommendedName>
        <fullName evidence="5">EGF-like domain-containing protein</fullName>
    </recommendedName>
</protein>
<dbReference type="PROSITE" id="PS50068">
    <property type="entry name" value="LDLRA_2"/>
    <property type="match status" value="1"/>
</dbReference>
<dbReference type="AlphaFoldDB" id="A0A820H1H7"/>
<evidence type="ECO:0000256" key="2">
    <source>
        <dbReference type="PROSITE-ProRule" id="PRU00124"/>
    </source>
</evidence>
<dbReference type="GO" id="GO:0016324">
    <property type="term" value="C:apical plasma membrane"/>
    <property type="evidence" value="ECO:0007669"/>
    <property type="project" value="TreeGrafter"/>
</dbReference>
<sequence>MKCPDTTIHQCVNVTQVCDGKPDCPGGGDESPLCNNDQCSIDNGGCSHTCHPSPFGALCLCQPGFHVRNTTNYKKWEE</sequence>
<dbReference type="GO" id="GO:0043235">
    <property type="term" value="C:receptor complex"/>
    <property type="evidence" value="ECO:0007669"/>
    <property type="project" value="TreeGrafter"/>
</dbReference>
<name>A0A820H1H7_9BILA</name>
<comment type="caution">
    <text evidence="2">Lacks conserved residue(s) required for the propagation of feature annotation.</text>
</comment>
<evidence type="ECO:0000313" key="4">
    <source>
        <dbReference type="Proteomes" id="UP000663836"/>
    </source>
</evidence>
<proteinExistence type="predicted"/>
<dbReference type="SMART" id="SM00192">
    <property type="entry name" value="LDLa"/>
    <property type="match status" value="1"/>
</dbReference>
<comment type="caution">
    <text evidence="3">The sequence shown here is derived from an EMBL/GenBank/DDBJ whole genome shotgun (WGS) entry which is preliminary data.</text>
</comment>
<evidence type="ECO:0000256" key="1">
    <source>
        <dbReference type="ARBA" id="ARBA00023157"/>
    </source>
</evidence>
<dbReference type="EMBL" id="CAJOBD010031566">
    <property type="protein sequence ID" value="CAF4286452.1"/>
    <property type="molecule type" value="Genomic_DNA"/>
</dbReference>
<dbReference type="PANTHER" id="PTHR22722:SF14">
    <property type="entry name" value="MEGALIN, ISOFORM A"/>
    <property type="match status" value="1"/>
</dbReference>
<organism evidence="3 4">
    <name type="scientific">Rotaria sordida</name>
    <dbReference type="NCBI Taxonomy" id="392033"/>
    <lineage>
        <taxon>Eukaryota</taxon>
        <taxon>Metazoa</taxon>
        <taxon>Spiralia</taxon>
        <taxon>Gnathifera</taxon>
        <taxon>Rotifera</taxon>
        <taxon>Eurotatoria</taxon>
        <taxon>Bdelloidea</taxon>
        <taxon>Philodinida</taxon>
        <taxon>Philodinidae</taxon>
        <taxon>Rotaria</taxon>
    </lineage>
</organism>
<dbReference type="Gene3D" id="4.10.400.10">
    <property type="entry name" value="Low-density Lipoprotein Receptor"/>
    <property type="match status" value="1"/>
</dbReference>
<dbReference type="InterPro" id="IPR002172">
    <property type="entry name" value="LDrepeatLR_classA_rpt"/>
</dbReference>
<dbReference type="InterPro" id="IPR036055">
    <property type="entry name" value="LDL_receptor-like_sf"/>
</dbReference>
<keyword evidence="1" id="KW-1015">Disulfide bond</keyword>
<evidence type="ECO:0008006" key="5">
    <source>
        <dbReference type="Google" id="ProtNLM"/>
    </source>
</evidence>
<dbReference type="SUPFAM" id="SSF57196">
    <property type="entry name" value="EGF/Laminin"/>
    <property type="match status" value="1"/>
</dbReference>
<reference evidence="3" key="1">
    <citation type="submission" date="2021-02" db="EMBL/GenBank/DDBJ databases">
        <authorList>
            <person name="Nowell W R."/>
        </authorList>
    </citation>
    <scope>NUCLEOTIDE SEQUENCE</scope>
</reference>
<dbReference type="PANTHER" id="PTHR22722">
    <property type="entry name" value="LOW-DENSITY LIPOPROTEIN RECEPTOR-RELATED PROTEIN 2-RELATED"/>
    <property type="match status" value="1"/>
</dbReference>
<dbReference type="Gene3D" id="2.10.25.10">
    <property type="entry name" value="Laminin"/>
    <property type="match status" value="1"/>
</dbReference>
<evidence type="ECO:0000313" key="3">
    <source>
        <dbReference type="EMBL" id="CAF4286452.1"/>
    </source>
</evidence>
<dbReference type="Pfam" id="PF14670">
    <property type="entry name" value="FXa_inhibition"/>
    <property type="match status" value="1"/>
</dbReference>
<dbReference type="SUPFAM" id="SSF57424">
    <property type="entry name" value="LDL receptor-like module"/>
    <property type="match status" value="1"/>
</dbReference>
<dbReference type="InterPro" id="IPR051221">
    <property type="entry name" value="LDLR-related"/>
</dbReference>
<gene>
    <name evidence="3" type="ORF">JBS370_LOCUS39926</name>
</gene>
<accession>A0A820H1H7</accession>
<dbReference type="Proteomes" id="UP000663836">
    <property type="component" value="Unassembled WGS sequence"/>
</dbReference>